<accession>A0A329TWS7</accession>
<dbReference type="AlphaFoldDB" id="A0A329TWS7"/>
<dbReference type="OrthoDB" id="1869591at2"/>
<name>A0A329TWS7_9FIRM</name>
<evidence type="ECO:0000313" key="3">
    <source>
        <dbReference type="Proteomes" id="UP000251144"/>
    </source>
</evidence>
<dbReference type="Proteomes" id="UP000251144">
    <property type="component" value="Unassembled WGS sequence"/>
</dbReference>
<organism evidence="2 3">
    <name type="scientific">Faecalibacterium prausnitzii</name>
    <dbReference type="NCBI Taxonomy" id="853"/>
    <lineage>
        <taxon>Bacteria</taxon>
        <taxon>Bacillati</taxon>
        <taxon>Bacillota</taxon>
        <taxon>Clostridia</taxon>
        <taxon>Eubacteriales</taxon>
        <taxon>Oscillospiraceae</taxon>
        <taxon>Faecalibacterium</taxon>
    </lineage>
</organism>
<dbReference type="InterPro" id="IPR006626">
    <property type="entry name" value="PbH1"/>
</dbReference>
<protein>
    <recommendedName>
        <fullName evidence="4">Carbohydrate-binding domain-containing protein</fullName>
    </recommendedName>
</protein>
<gene>
    <name evidence="2" type="ORF">C4N26_09770</name>
</gene>
<comment type="caution">
    <text evidence="2">The sequence shown here is derived from an EMBL/GenBank/DDBJ whole genome shotgun (WGS) entry which is preliminary data.</text>
</comment>
<dbReference type="Pfam" id="PF18889">
    <property type="entry name" value="Beta_helix_3"/>
    <property type="match status" value="5"/>
</dbReference>
<proteinExistence type="predicted"/>
<feature type="region of interest" description="Disordered" evidence="1">
    <location>
        <begin position="370"/>
        <end position="449"/>
    </location>
</feature>
<evidence type="ECO:0000256" key="1">
    <source>
        <dbReference type="SAM" id="MobiDB-lite"/>
    </source>
</evidence>
<evidence type="ECO:0000313" key="2">
    <source>
        <dbReference type="EMBL" id="RAW53715.1"/>
    </source>
</evidence>
<feature type="region of interest" description="Disordered" evidence="1">
    <location>
        <begin position="105"/>
        <end position="135"/>
    </location>
</feature>
<feature type="compositionally biased region" description="Gly residues" evidence="1">
    <location>
        <begin position="405"/>
        <end position="442"/>
    </location>
</feature>
<sequence>MLTTLAAPAFADTWCIENGNITVKAGDTKGTNKVSQGSIIDKVDTNTVITNNNKNTASSNTVTIEAKDKDDKVEVKLDNVNIDTSKQNKAAVSVTGSGDTTIELDGDNKLKSGSAHAGLEHNKTDTSGELTIQDNNKDGGSLKATGGQFGAGIGGAGVNDAQVKITGGKITATGGEFGAGIGGGFKGSGDVTITGGEIHANGGSYSAGIGGGEYSSGKVTISGGEITATGSYLGAGIGGGEKGSGDVTITGGEITANGGSYGAGIGGGKGVYLASDKKIHGGDGKVTITGGKITATSKSFGAGIGGGSNGSGDVTIEGNTEVNAAGGTGGAGIGSGAGDAKANITLEGKVTIVAKAGDGNVAIGDINGEQELNGLAPGSNVTRSDSEGNDISLPGDKVPTPSGGDTAGGGSTDGDSAGGGSAGGDSAGGGSTGGGSTGGDSTGGDSADVSVQESVFPGLVVTGKDGQRTSYTSIRGNNILSLRVGRFTASFRISLSTLRQLRAEGIDTITFQTILCSTTLSVDELLAMGGEDTPVALAHSMGTARLTVGGEDHSELLK</sequence>
<evidence type="ECO:0008006" key="4">
    <source>
        <dbReference type="Google" id="ProtNLM"/>
    </source>
</evidence>
<reference evidence="2 3" key="1">
    <citation type="submission" date="2018-02" db="EMBL/GenBank/DDBJ databases">
        <title>Complete genome sequencing of Faecalibacterium prausnitzii strains isolated from the human gut.</title>
        <authorList>
            <person name="Fitzgerald B.C."/>
            <person name="Shkoporov A.N."/>
            <person name="Ross P.R."/>
            <person name="Hill C."/>
        </authorList>
    </citation>
    <scope>NUCLEOTIDE SEQUENCE [LARGE SCALE GENOMIC DNA]</scope>
    <source>
        <strain evidence="2 3">APC942/32-1</strain>
    </source>
</reference>
<dbReference type="EMBL" id="PRLB01000009">
    <property type="protein sequence ID" value="RAW53715.1"/>
    <property type="molecule type" value="Genomic_DNA"/>
</dbReference>
<dbReference type="SMART" id="SM00710">
    <property type="entry name" value="PbH1"/>
    <property type="match status" value="4"/>
</dbReference>